<keyword evidence="2" id="KW-1185">Reference proteome</keyword>
<dbReference type="SUPFAM" id="SSF53254">
    <property type="entry name" value="Phosphoglycerate mutase-like"/>
    <property type="match status" value="1"/>
</dbReference>
<evidence type="ECO:0000313" key="1">
    <source>
        <dbReference type="EMBL" id="ARU58788.1"/>
    </source>
</evidence>
<dbReference type="InterPro" id="IPR029033">
    <property type="entry name" value="His_PPase_superfam"/>
</dbReference>
<accession>A0A1Y0IE41</accession>
<evidence type="ECO:0000313" key="2">
    <source>
        <dbReference type="Proteomes" id="UP000196027"/>
    </source>
</evidence>
<gene>
    <name evidence="1" type="ORF">OLMES_4799</name>
</gene>
<dbReference type="AlphaFoldDB" id="A0A1Y0IE41"/>
<dbReference type="Pfam" id="PF00300">
    <property type="entry name" value="His_Phos_1"/>
    <property type="match status" value="1"/>
</dbReference>
<reference evidence="1 2" key="1">
    <citation type="submission" date="2017-05" db="EMBL/GenBank/DDBJ databases">
        <title>Genomic insights into alkan degradation activity of Oleiphilus messinensis.</title>
        <authorList>
            <person name="Kozyavkin S.A."/>
            <person name="Slesarev A.I."/>
            <person name="Golyshin P.N."/>
            <person name="Korzhenkov A."/>
            <person name="Golyshina O.N."/>
            <person name="Toshchakov S.V."/>
        </authorList>
    </citation>
    <scope>NUCLEOTIDE SEQUENCE [LARGE SCALE GENOMIC DNA]</scope>
    <source>
        <strain evidence="1 2">ME102</strain>
    </source>
</reference>
<dbReference type="Proteomes" id="UP000196027">
    <property type="component" value="Chromosome"/>
</dbReference>
<dbReference type="InterPro" id="IPR013078">
    <property type="entry name" value="His_Pase_superF_clade-1"/>
</dbReference>
<sequence>MVKLQHDRPRLFAAFIRHGDYEQLEHTPSAHQPFPLTARGHQQAIIAAHELYVFLTEWKCALAPVIDASQLLRAWQTAMGINSELKSLFAAHPEAGIDQANYDVQVESFDALAERSVGSLANLTIPQIEAIIEADPRYPALPQDWKSNSHFRLPLQGAESLMEAGFRVATHIQSGMEALMESAVKDTLKVFVGHGASIRHAAHHLGILAFDEIARLSMFHGKPVIVEFGPDTAQWQQVAGNWKVRGQKTVYTD</sequence>
<dbReference type="EMBL" id="CP021425">
    <property type="protein sequence ID" value="ARU58788.1"/>
    <property type="molecule type" value="Genomic_DNA"/>
</dbReference>
<organism evidence="1 2">
    <name type="scientific">Oleiphilus messinensis</name>
    <dbReference type="NCBI Taxonomy" id="141451"/>
    <lineage>
        <taxon>Bacteria</taxon>
        <taxon>Pseudomonadati</taxon>
        <taxon>Pseudomonadota</taxon>
        <taxon>Gammaproteobacteria</taxon>
        <taxon>Oceanospirillales</taxon>
        <taxon>Oleiphilaceae</taxon>
        <taxon>Oleiphilus</taxon>
    </lineage>
</organism>
<protein>
    <submittedName>
        <fullName evidence="1">Phosphoglycerate mutase</fullName>
    </submittedName>
</protein>
<proteinExistence type="predicted"/>
<dbReference type="RefSeq" id="WP_087463527.1">
    <property type="nucleotide sequence ID" value="NZ_CP021425.1"/>
</dbReference>
<dbReference type="OrthoDB" id="9781415at2"/>
<dbReference type="KEGG" id="ome:OLMES_4799"/>
<dbReference type="Gene3D" id="3.40.50.1240">
    <property type="entry name" value="Phosphoglycerate mutase-like"/>
    <property type="match status" value="1"/>
</dbReference>
<dbReference type="SMART" id="SM00855">
    <property type="entry name" value="PGAM"/>
    <property type="match status" value="1"/>
</dbReference>
<name>A0A1Y0IE41_9GAMM</name>